<dbReference type="OrthoDB" id="3058629at2759"/>
<accession>B0DZT6</accession>
<sequence>MFRKNRNRQEYSPLHDPIDPGDGSLDWYYGDHAGGMVFDFGKHKGRQLHAICLDYIAWWYTTRTASGRSHPTLSAIEVYVDGLREYAKENYLDFVVPFGQKHGGQTIGECRDKKWMAWSCRKQDLIDKYPIYFLAVDYHLQNPRHYNQTRDIGELLSASRYADDIDLQHEEEQDESDLSDIVVPDGHVEYESDAESDSDSDDGCKEGMKVTSPKGKKPKKARSLAAMSKGKSSPKTPSKKTPKNIMSRAQATVTRHMNHRLQRQNHNGESLPTMAPLKNCQKRLTRNYSIVSHRNMEGCTNLIPFFDRDSFDDFLVDDSSYDGDASFQPSGTEIDPRGNSPSEPLGAETDSEPASTISSIVLTQVDKLHQNRTGTSLQAKAIPHHLQRNPVKCNGNQTIELLPAVTCRFQNPPMSNHVAQQWLLNPKTNHLRRRDLGSGEVLSCSIALPRHLTVTPVTQQRKVTPPSEFDGVEAEARSEDDHEETDPEVASTVRTTPELDSNKSASEDDSGYATPTPKGRLTKQSRKMQRHSKNRDVFDGDVRIPASPSKQRRPKVVVDSEDEPPPTARHRKRQVTPFSDSDVVEEADSVSEGSNESDEGDFWDNVQSPDPRVPITPHRKVVSDDEDAVTRIESTCTESDREKPFVFSKVQTHIVPNRTRSANRRKREGGICAAWISFSFALLIVHSQLHRNIDCAI</sequence>
<feature type="region of interest" description="Disordered" evidence="1">
    <location>
        <begin position="322"/>
        <end position="354"/>
    </location>
</feature>
<organism evidence="3">
    <name type="scientific">Laccaria bicolor (strain S238N-H82 / ATCC MYA-4686)</name>
    <name type="common">Bicoloured deceiver</name>
    <name type="synonym">Laccaria laccata var. bicolor</name>
    <dbReference type="NCBI Taxonomy" id="486041"/>
    <lineage>
        <taxon>Eukaryota</taxon>
        <taxon>Fungi</taxon>
        <taxon>Dikarya</taxon>
        <taxon>Basidiomycota</taxon>
        <taxon>Agaricomycotina</taxon>
        <taxon>Agaricomycetes</taxon>
        <taxon>Agaricomycetidae</taxon>
        <taxon>Agaricales</taxon>
        <taxon>Agaricineae</taxon>
        <taxon>Hydnangiaceae</taxon>
        <taxon>Laccaria</taxon>
    </lineage>
</organism>
<evidence type="ECO:0000313" key="3">
    <source>
        <dbReference type="Proteomes" id="UP000001194"/>
    </source>
</evidence>
<dbReference type="EMBL" id="DS547157">
    <property type="protein sequence ID" value="EDQ99889.1"/>
    <property type="molecule type" value="Genomic_DNA"/>
</dbReference>
<dbReference type="KEGG" id="lbc:LACBIDRAFT_315100"/>
<gene>
    <name evidence="2" type="ORF">LACBIDRAFT_315100</name>
</gene>
<feature type="region of interest" description="Disordered" evidence="1">
    <location>
        <begin position="457"/>
        <end position="626"/>
    </location>
</feature>
<dbReference type="AlphaFoldDB" id="B0DZT6"/>
<protein>
    <submittedName>
        <fullName evidence="2">Predicted protein</fullName>
    </submittedName>
</protein>
<keyword evidence="3" id="KW-1185">Reference proteome</keyword>
<name>B0DZT6_LACBS</name>
<dbReference type="HOGENOM" id="CLU_395370_0_0_1"/>
<dbReference type="RefSeq" id="XP_001889432.1">
    <property type="nucleotide sequence ID" value="XM_001889397.1"/>
</dbReference>
<feature type="region of interest" description="Disordered" evidence="1">
    <location>
        <begin position="190"/>
        <end position="245"/>
    </location>
</feature>
<feature type="compositionally biased region" description="Acidic residues" evidence="1">
    <location>
        <begin position="191"/>
        <end position="201"/>
    </location>
</feature>
<feature type="compositionally biased region" description="Basic residues" evidence="1">
    <location>
        <begin position="520"/>
        <end position="533"/>
    </location>
</feature>
<proteinExistence type="predicted"/>
<feature type="compositionally biased region" description="Acidic residues" evidence="1">
    <location>
        <begin position="582"/>
        <end position="602"/>
    </location>
</feature>
<reference evidence="2 3" key="1">
    <citation type="journal article" date="2008" name="Nature">
        <title>The genome of Laccaria bicolor provides insights into mycorrhizal symbiosis.</title>
        <authorList>
            <person name="Martin F."/>
            <person name="Aerts A."/>
            <person name="Ahren D."/>
            <person name="Brun A."/>
            <person name="Danchin E.G.J."/>
            <person name="Duchaussoy F."/>
            <person name="Gibon J."/>
            <person name="Kohler A."/>
            <person name="Lindquist E."/>
            <person name="Pereda V."/>
            <person name="Salamov A."/>
            <person name="Shapiro H.J."/>
            <person name="Wuyts J."/>
            <person name="Blaudez D."/>
            <person name="Buee M."/>
            <person name="Brokstein P."/>
            <person name="Canbaeck B."/>
            <person name="Cohen D."/>
            <person name="Courty P.E."/>
            <person name="Coutinho P.M."/>
            <person name="Delaruelle C."/>
            <person name="Detter J.C."/>
            <person name="Deveau A."/>
            <person name="DiFazio S."/>
            <person name="Duplessis S."/>
            <person name="Fraissinet-Tachet L."/>
            <person name="Lucic E."/>
            <person name="Frey-Klett P."/>
            <person name="Fourrey C."/>
            <person name="Feussner I."/>
            <person name="Gay G."/>
            <person name="Grimwood J."/>
            <person name="Hoegger P.J."/>
            <person name="Jain P."/>
            <person name="Kilaru S."/>
            <person name="Labbe J."/>
            <person name="Lin Y.C."/>
            <person name="Legue V."/>
            <person name="Le Tacon F."/>
            <person name="Marmeisse R."/>
            <person name="Melayah D."/>
            <person name="Montanini B."/>
            <person name="Muratet M."/>
            <person name="Nehls U."/>
            <person name="Niculita-Hirzel H."/>
            <person name="Oudot-Le Secq M.P."/>
            <person name="Peter M."/>
            <person name="Quesneville H."/>
            <person name="Rajashekar B."/>
            <person name="Reich M."/>
            <person name="Rouhier N."/>
            <person name="Schmutz J."/>
            <person name="Yin T."/>
            <person name="Chalot M."/>
            <person name="Henrissat B."/>
            <person name="Kuees U."/>
            <person name="Lucas S."/>
            <person name="Van de Peer Y."/>
            <person name="Podila G.K."/>
            <person name="Polle A."/>
            <person name="Pukkila P.J."/>
            <person name="Richardson P.M."/>
            <person name="Rouze P."/>
            <person name="Sanders I.R."/>
            <person name="Stajich J.E."/>
            <person name="Tunlid A."/>
            <person name="Tuskan G."/>
            <person name="Grigoriev I.V."/>
        </authorList>
    </citation>
    <scope>NUCLEOTIDE SEQUENCE [LARGE SCALE GENOMIC DNA]</scope>
    <source>
        <strain evidence="3">S238N-H82 / ATCC MYA-4686</strain>
    </source>
</reference>
<dbReference type="InParanoid" id="B0DZT6"/>
<evidence type="ECO:0000256" key="1">
    <source>
        <dbReference type="SAM" id="MobiDB-lite"/>
    </source>
</evidence>
<feature type="compositionally biased region" description="Polar residues" evidence="1">
    <location>
        <begin position="492"/>
        <end position="504"/>
    </location>
</feature>
<dbReference type="GeneID" id="6085105"/>
<evidence type="ECO:0000313" key="2">
    <source>
        <dbReference type="EMBL" id="EDQ99889.1"/>
    </source>
</evidence>
<dbReference type="Proteomes" id="UP000001194">
    <property type="component" value="Unassembled WGS sequence"/>
</dbReference>